<name>A0A835XNP2_9CHLO</name>
<evidence type="ECO:0000313" key="1">
    <source>
        <dbReference type="EMBL" id="KAG2486884.1"/>
    </source>
</evidence>
<reference evidence="1" key="1">
    <citation type="journal article" date="2020" name="bioRxiv">
        <title>Comparative genomics of Chlamydomonas.</title>
        <authorList>
            <person name="Craig R.J."/>
            <person name="Hasan A.R."/>
            <person name="Ness R.W."/>
            <person name="Keightley P.D."/>
        </authorList>
    </citation>
    <scope>NUCLEOTIDE SEQUENCE</scope>
    <source>
        <strain evidence="1">CCAP 11/70</strain>
    </source>
</reference>
<dbReference type="Proteomes" id="UP000612055">
    <property type="component" value="Unassembled WGS sequence"/>
</dbReference>
<evidence type="ECO:0000313" key="2">
    <source>
        <dbReference type="Proteomes" id="UP000612055"/>
    </source>
</evidence>
<accession>A0A835XNP2</accession>
<proteinExistence type="predicted"/>
<dbReference type="EMBL" id="JAEHOE010000105">
    <property type="protein sequence ID" value="KAG2486884.1"/>
    <property type="molecule type" value="Genomic_DNA"/>
</dbReference>
<protein>
    <submittedName>
        <fullName evidence="1">Uncharacterized protein</fullName>
    </submittedName>
</protein>
<comment type="caution">
    <text evidence="1">The sequence shown here is derived from an EMBL/GenBank/DDBJ whole genome shotgun (WGS) entry which is preliminary data.</text>
</comment>
<dbReference type="AlphaFoldDB" id="A0A835XNP2"/>
<keyword evidence="2" id="KW-1185">Reference proteome</keyword>
<sequence>MRGVVSPGLILAVALQGKDGFNVFAECKQLVDSETGVVIPSTIKCHFVQLRVLNKWIKKVKSVQSMSNLAAMADGAADDGPVDPEVANQVTLEAQQRTHGLAVPHPEEEYYTIAPMVEGRIINGAEQE</sequence>
<gene>
    <name evidence="1" type="ORF">HYH03_014478</name>
</gene>
<organism evidence="1 2">
    <name type="scientific">Edaphochlamys debaryana</name>
    <dbReference type="NCBI Taxonomy" id="47281"/>
    <lineage>
        <taxon>Eukaryota</taxon>
        <taxon>Viridiplantae</taxon>
        <taxon>Chlorophyta</taxon>
        <taxon>core chlorophytes</taxon>
        <taxon>Chlorophyceae</taxon>
        <taxon>CS clade</taxon>
        <taxon>Chlamydomonadales</taxon>
        <taxon>Chlamydomonadales incertae sedis</taxon>
        <taxon>Edaphochlamys</taxon>
    </lineage>
</organism>